<name>A0ABM4V375_COFAR</name>
<dbReference type="PANTHER" id="PTHR33116">
    <property type="entry name" value="REVERSE TRANSCRIPTASE ZINC-BINDING DOMAIN-CONTAINING PROTEIN-RELATED-RELATED"/>
    <property type="match status" value="1"/>
</dbReference>
<dbReference type="Pfam" id="PF13966">
    <property type="entry name" value="zf-RVT"/>
    <property type="match status" value="1"/>
</dbReference>
<dbReference type="InterPro" id="IPR036397">
    <property type="entry name" value="RNaseH_sf"/>
</dbReference>
<dbReference type="SUPFAM" id="SSF53098">
    <property type="entry name" value="Ribonuclease H-like"/>
    <property type="match status" value="1"/>
</dbReference>
<dbReference type="Proteomes" id="UP001652660">
    <property type="component" value="Chromosome 7c"/>
</dbReference>
<protein>
    <recommendedName>
        <fullName evidence="1">Reverse transcriptase domain-containing protein</fullName>
    </recommendedName>
</protein>
<dbReference type="Gene3D" id="3.30.420.10">
    <property type="entry name" value="Ribonuclease H-like superfamily/Ribonuclease H"/>
    <property type="match status" value="1"/>
</dbReference>
<dbReference type="RefSeq" id="XP_071913980.1">
    <property type="nucleotide sequence ID" value="XM_072057879.1"/>
</dbReference>
<sequence>MKELRDSNVSGKGVKLALLKKKLVAAYKDEEAYWSQKARQKWLMEGDKNTKCVAGRRKRNRIGLLKKRDGDWCKDEKETSTKIIQYFKDIFTAEAPHGIDAILNKIPQSITSVMNKQLILPVTEQEVQRVVFSMHPNKSPSPDVNVNGEKKGIKPSRGLRQGDPLSPFLFLICAKGFSTLLNQAVRQGKLTDLQLSSGGPRLSHIFFADDSLIFCKAKEEEAVQLMEVLRQYGEASGQLINTEKSSIFFSKNDPIGERLKMLERVRAMKELKQSRYLGLPLNGGLSFRDLENFNLAFLAKQLWRILARPNLLVSKILKAKYFKGTSIWKMKGKQTDSWCWKSILSARSLLEEGMRKRVGDGKTIDIWKDRWIPGVAGGKELEWVFANEDRERIFQIPLSLQDIKDGLFWAHSASREYTVKSRYRSAQERKIWRRVRDSHEESGSRNEGILPVNENIKTRSMQGNPLCKCCGVFSESTEHMLFLCSHAEAIWKVTPIQWDGLENLREKFWLWWSELVEATAREKGKEHITFIVNLLWQIWKDRNEINFNRNGRGPGVVTNKAGWGIVARDWKGKLVATWACPSFTCSVPILEEALAIKTAMVKVALEEWERIIIESDCKVVIDKTKKDTDDVVISTVLQDIKLLKHNFEECCFSFVRREFNSVSHKLARFALNLGFVADSKACCPVWLLDSAQADIEE</sequence>
<dbReference type="Pfam" id="PF00078">
    <property type="entry name" value="RVT_1"/>
    <property type="match status" value="1"/>
</dbReference>
<evidence type="ECO:0000259" key="1">
    <source>
        <dbReference type="PROSITE" id="PS50878"/>
    </source>
</evidence>
<gene>
    <name evidence="3" type="primary">LOC140010583</name>
</gene>
<dbReference type="InterPro" id="IPR026960">
    <property type="entry name" value="RVT-Znf"/>
</dbReference>
<evidence type="ECO:0000313" key="2">
    <source>
        <dbReference type="Proteomes" id="UP001652660"/>
    </source>
</evidence>
<organism evidence="2 3">
    <name type="scientific">Coffea arabica</name>
    <name type="common">Arabian coffee</name>
    <dbReference type="NCBI Taxonomy" id="13443"/>
    <lineage>
        <taxon>Eukaryota</taxon>
        <taxon>Viridiplantae</taxon>
        <taxon>Streptophyta</taxon>
        <taxon>Embryophyta</taxon>
        <taxon>Tracheophyta</taxon>
        <taxon>Spermatophyta</taxon>
        <taxon>Magnoliopsida</taxon>
        <taxon>eudicotyledons</taxon>
        <taxon>Gunneridae</taxon>
        <taxon>Pentapetalae</taxon>
        <taxon>asterids</taxon>
        <taxon>lamiids</taxon>
        <taxon>Gentianales</taxon>
        <taxon>Rubiaceae</taxon>
        <taxon>Ixoroideae</taxon>
        <taxon>Gardenieae complex</taxon>
        <taxon>Bertiereae - Coffeeae clade</taxon>
        <taxon>Coffeeae</taxon>
        <taxon>Coffea</taxon>
    </lineage>
</organism>
<reference evidence="3" key="1">
    <citation type="submission" date="2025-08" db="UniProtKB">
        <authorList>
            <consortium name="RefSeq"/>
        </authorList>
    </citation>
    <scope>IDENTIFICATION</scope>
    <source>
        <tissue evidence="3">Leaves</tissue>
    </source>
</reference>
<dbReference type="PROSITE" id="PS50878">
    <property type="entry name" value="RT_POL"/>
    <property type="match status" value="1"/>
</dbReference>
<evidence type="ECO:0000313" key="3">
    <source>
        <dbReference type="RefSeq" id="XP_071913980.1"/>
    </source>
</evidence>
<proteinExistence type="predicted"/>
<dbReference type="InterPro" id="IPR012337">
    <property type="entry name" value="RNaseH-like_sf"/>
</dbReference>
<dbReference type="CDD" id="cd06222">
    <property type="entry name" value="RNase_H_like"/>
    <property type="match status" value="1"/>
</dbReference>
<feature type="domain" description="Reverse transcriptase" evidence="1">
    <location>
        <begin position="1"/>
        <end position="281"/>
    </location>
</feature>
<accession>A0ABM4V375</accession>
<dbReference type="SUPFAM" id="SSF56672">
    <property type="entry name" value="DNA/RNA polymerases"/>
    <property type="match status" value="1"/>
</dbReference>
<dbReference type="GeneID" id="140010583"/>
<dbReference type="Pfam" id="PF13456">
    <property type="entry name" value="RVT_3"/>
    <property type="match status" value="1"/>
</dbReference>
<dbReference type="InterPro" id="IPR002156">
    <property type="entry name" value="RNaseH_domain"/>
</dbReference>
<dbReference type="InterPro" id="IPR044730">
    <property type="entry name" value="RNase_H-like_dom_plant"/>
</dbReference>
<dbReference type="InterPro" id="IPR000477">
    <property type="entry name" value="RT_dom"/>
</dbReference>
<dbReference type="PANTHER" id="PTHR33116:SF86">
    <property type="entry name" value="REVERSE TRANSCRIPTASE DOMAIN-CONTAINING PROTEIN"/>
    <property type="match status" value="1"/>
</dbReference>
<dbReference type="InterPro" id="IPR043502">
    <property type="entry name" value="DNA/RNA_pol_sf"/>
</dbReference>
<keyword evidence="2" id="KW-1185">Reference proteome</keyword>